<feature type="signal peptide" evidence="1">
    <location>
        <begin position="1"/>
        <end position="22"/>
    </location>
</feature>
<feature type="chain" id="PRO_5030962886" evidence="1">
    <location>
        <begin position="23"/>
        <end position="200"/>
    </location>
</feature>
<dbReference type="Pfam" id="PF04264">
    <property type="entry name" value="YceI"/>
    <property type="match status" value="1"/>
</dbReference>
<evidence type="ECO:0000313" key="4">
    <source>
        <dbReference type="Proteomes" id="UP000567293"/>
    </source>
</evidence>
<dbReference type="EMBL" id="JACDQQ010000034">
    <property type="protein sequence ID" value="MBA0083419.1"/>
    <property type="molecule type" value="Genomic_DNA"/>
</dbReference>
<dbReference type="InterPro" id="IPR036761">
    <property type="entry name" value="TTHA0802/YceI-like_sf"/>
</dbReference>
<protein>
    <submittedName>
        <fullName evidence="3">YceI family protein</fullName>
    </submittedName>
</protein>
<dbReference type="PANTHER" id="PTHR34406:SF1">
    <property type="entry name" value="PROTEIN YCEI"/>
    <property type="match status" value="1"/>
</dbReference>
<proteinExistence type="predicted"/>
<dbReference type="PANTHER" id="PTHR34406">
    <property type="entry name" value="PROTEIN YCEI"/>
    <property type="match status" value="1"/>
</dbReference>
<name>A0A7V8NL74_9BACT</name>
<evidence type="ECO:0000256" key="1">
    <source>
        <dbReference type="SAM" id="SignalP"/>
    </source>
</evidence>
<accession>A0A7V8NL74</accession>
<dbReference type="Gene3D" id="2.40.128.110">
    <property type="entry name" value="Lipid/polyisoprenoid-binding, YceI-like"/>
    <property type="match status" value="1"/>
</dbReference>
<organism evidence="3 4">
    <name type="scientific">Candidatus Acidiferrum panamense</name>
    <dbReference type="NCBI Taxonomy" id="2741543"/>
    <lineage>
        <taxon>Bacteria</taxon>
        <taxon>Pseudomonadati</taxon>
        <taxon>Acidobacteriota</taxon>
        <taxon>Terriglobia</taxon>
        <taxon>Candidatus Acidiferrales</taxon>
        <taxon>Candidatus Acidiferrum</taxon>
    </lineage>
</organism>
<reference evidence="3" key="1">
    <citation type="submission" date="2020-06" db="EMBL/GenBank/DDBJ databases">
        <title>Legume-microbial interactions unlock mineral nutrients during tropical forest succession.</title>
        <authorList>
            <person name="Epihov D.Z."/>
        </authorList>
    </citation>
    <scope>NUCLEOTIDE SEQUENCE [LARGE SCALE GENOMIC DNA]</scope>
    <source>
        <strain evidence="3">Pan2503</strain>
    </source>
</reference>
<sequence>MKLLRASVVAALPALTALPQGAAPQARAAALIFTVDPTQSDVQWALGSTLHAVHGTFALKTGNLQFDSSTGKASGEVVVDATSGRSGNDGRDRKMHKDVLESARFGEIIFRPDRITGKLEMQGDSALQVHGIFLLHGNEHELTVPAEAHLSGDHWSASAKFTIPFIEWGLKNPSTWLLKVDRSVSIELELKGTIPSQPAQ</sequence>
<dbReference type="SUPFAM" id="SSF101874">
    <property type="entry name" value="YceI-like"/>
    <property type="match status" value="1"/>
</dbReference>
<evidence type="ECO:0000259" key="2">
    <source>
        <dbReference type="SMART" id="SM00867"/>
    </source>
</evidence>
<keyword evidence="1" id="KW-0732">Signal</keyword>
<dbReference type="Proteomes" id="UP000567293">
    <property type="component" value="Unassembled WGS sequence"/>
</dbReference>
<feature type="domain" description="Lipid/polyisoprenoid-binding YceI-like" evidence="2">
    <location>
        <begin position="32"/>
        <end position="193"/>
    </location>
</feature>
<gene>
    <name evidence="3" type="ORF">HRJ53_00325</name>
</gene>
<dbReference type="InterPro" id="IPR007372">
    <property type="entry name" value="Lipid/polyisoprenoid-bd_YceI"/>
</dbReference>
<evidence type="ECO:0000313" key="3">
    <source>
        <dbReference type="EMBL" id="MBA0083419.1"/>
    </source>
</evidence>
<dbReference type="AlphaFoldDB" id="A0A7V8NL74"/>
<comment type="caution">
    <text evidence="3">The sequence shown here is derived from an EMBL/GenBank/DDBJ whole genome shotgun (WGS) entry which is preliminary data.</text>
</comment>
<keyword evidence="4" id="KW-1185">Reference proteome</keyword>
<dbReference type="SMART" id="SM00867">
    <property type="entry name" value="YceI"/>
    <property type="match status" value="1"/>
</dbReference>